<dbReference type="InParanoid" id="G4MQ66"/>
<keyword evidence="2" id="KW-1185">Reference proteome</keyword>
<dbReference type="VEuPathDB" id="FungiDB:MGG_16255"/>
<sequence>MSECQPKASMPYARVWGDKKTRCRNSSSEACVRQVTVEKPNLRGPIKKGTGLNKSGKPPLPLVRAYTRLTEISKPRTE</sequence>
<reference key="2">
    <citation type="submission" date="2011-05" db="EMBL/GenBank/DDBJ databases">
        <title>The Genome Sequence of Magnaporthe oryzae 70-15.</title>
        <authorList>
            <consortium name="The Broad Institute Genome Sequencing Platform"/>
            <person name="Ma L.-J."/>
            <person name="Dead R."/>
            <person name="Young S.K."/>
            <person name="Zeng Q."/>
            <person name="Gargeya S."/>
            <person name="Fitzgerald M."/>
            <person name="Haas B."/>
            <person name="Abouelleil A."/>
            <person name="Alvarado L."/>
            <person name="Arachchi H.M."/>
            <person name="Berlin A."/>
            <person name="Brown A."/>
            <person name="Chapman S.B."/>
            <person name="Chen Z."/>
            <person name="Dunbar C."/>
            <person name="Freedman E."/>
            <person name="Gearin G."/>
            <person name="Gellesch M."/>
            <person name="Goldberg J."/>
            <person name="Griggs A."/>
            <person name="Gujja S."/>
            <person name="Heiman D."/>
            <person name="Howarth C."/>
            <person name="Larson L."/>
            <person name="Lui A."/>
            <person name="MacDonald P.J.P."/>
            <person name="Mehta T."/>
            <person name="Montmayeur A."/>
            <person name="Murphy C."/>
            <person name="Neiman D."/>
            <person name="Pearson M."/>
            <person name="Priest M."/>
            <person name="Roberts A."/>
            <person name="Saif S."/>
            <person name="Shea T."/>
            <person name="Shenoy N."/>
            <person name="Sisk P."/>
            <person name="Stolte C."/>
            <person name="Sykes S."/>
            <person name="Yandava C."/>
            <person name="Wortman J."/>
            <person name="Nusbaum C."/>
            <person name="Birren B."/>
        </authorList>
    </citation>
    <scope>NUCLEOTIDE SEQUENCE</scope>
    <source>
        <strain>70-15</strain>
    </source>
</reference>
<dbReference type="GeneID" id="12985277"/>
<reference evidence="1 2" key="1">
    <citation type="journal article" date="2005" name="Nature">
        <title>The genome sequence of the rice blast fungus Magnaporthe grisea.</title>
        <authorList>
            <person name="Dean R.A."/>
            <person name="Talbot N.J."/>
            <person name="Ebbole D.J."/>
            <person name="Farman M.L."/>
            <person name="Mitchell T.K."/>
            <person name="Orbach M.J."/>
            <person name="Thon M."/>
            <person name="Kulkarni R."/>
            <person name="Xu J.R."/>
            <person name="Pan H."/>
            <person name="Read N.D."/>
            <person name="Lee Y.H."/>
            <person name="Carbone I."/>
            <person name="Brown D."/>
            <person name="Oh Y.Y."/>
            <person name="Donofrio N."/>
            <person name="Jeong J.S."/>
            <person name="Soanes D.M."/>
            <person name="Djonovic S."/>
            <person name="Kolomiets E."/>
            <person name="Rehmeyer C."/>
            <person name="Li W."/>
            <person name="Harding M."/>
            <person name="Kim S."/>
            <person name="Lebrun M.H."/>
            <person name="Bohnert H."/>
            <person name="Coughlan S."/>
            <person name="Butler J."/>
            <person name="Calvo S."/>
            <person name="Ma L.J."/>
            <person name="Nicol R."/>
            <person name="Purcell S."/>
            <person name="Nusbaum C."/>
            <person name="Galagan J.E."/>
            <person name="Birren B.W."/>
        </authorList>
    </citation>
    <scope>NUCLEOTIDE SEQUENCE [LARGE SCALE GENOMIC DNA]</scope>
    <source>
        <strain evidence="2">70-15 / ATCC MYA-4617 / FGSC 8958</strain>
    </source>
</reference>
<evidence type="ECO:0000313" key="2">
    <source>
        <dbReference type="Proteomes" id="UP000009058"/>
    </source>
</evidence>
<dbReference type="OrthoDB" id="10439840at2759"/>
<dbReference type="AlphaFoldDB" id="G4MQ66"/>
<protein>
    <submittedName>
        <fullName evidence="1">Uncharacterized protein</fullName>
    </submittedName>
</protein>
<dbReference type="EMBL" id="CM001231">
    <property type="protein sequence ID" value="EHA57259.1"/>
    <property type="molecule type" value="Genomic_DNA"/>
</dbReference>
<name>G4MQ66_PYRO7</name>
<dbReference type="HOGENOM" id="CLU_2622478_0_0_1"/>
<gene>
    <name evidence="1" type="ORF">MGG_16255</name>
</gene>
<proteinExistence type="predicted"/>
<accession>G4MQ66</accession>
<organism evidence="1 2">
    <name type="scientific">Pyricularia oryzae (strain 70-15 / ATCC MYA-4617 / FGSC 8958)</name>
    <name type="common">Rice blast fungus</name>
    <name type="synonym">Magnaporthe oryzae</name>
    <dbReference type="NCBI Taxonomy" id="242507"/>
    <lineage>
        <taxon>Eukaryota</taxon>
        <taxon>Fungi</taxon>
        <taxon>Dikarya</taxon>
        <taxon>Ascomycota</taxon>
        <taxon>Pezizomycotina</taxon>
        <taxon>Sordariomycetes</taxon>
        <taxon>Sordariomycetidae</taxon>
        <taxon>Magnaporthales</taxon>
        <taxon>Pyriculariaceae</taxon>
        <taxon>Pyricularia</taxon>
    </lineage>
</organism>
<evidence type="ECO:0000313" key="1">
    <source>
        <dbReference type="EMBL" id="EHA57259.1"/>
    </source>
</evidence>
<dbReference type="Proteomes" id="UP000009058">
    <property type="component" value="Chromosome 1"/>
</dbReference>
<dbReference type="KEGG" id="mgr:MGG_16255"/>
<dbReference type="RefSeq" id="XP_003709871.1">
    <property type="nucleotide sequence ID" value="XM_003709823.1"/>
</dbReference>